<name>A0A0A9H0A9_ARUDO</name>
<accession>A0A0A9H0A9</accession>
<reference evidence="1" key="2">
    <citation type="journal article" date="2015" name="Data Brief">
        <title>Shoot transcriptome of the giant reed, Arundo donax.</title>
        <authorList>
            <person name="Barrero R.A."/>
            <person name="Guerrero F.D."/>
            <person name="Moolhuijzen P."/>
            <person name="Goolsby J.A."/>
            <person name="Tidwell J."/>
            <person name="Bellgard S.E."/>
            <person name="Bellgard M.I."/>
        </authorList>
    </citation>
    <scope>NUCLEOTIDE SEQUENCE</scope>
    <source>
        <tissue evidence="1">Shoot tissue taken approximately 20 cm above the soil surface</tissue>
    </source>
</reference>
<sequence length="24" mass="2812">MEGILIRYATQFFAVESITLHFPK</sequence>
<dbReference type="EMBL" id="GBRH01167256">
    <property type="protein sequence ID" value="JAE30640.1"/>
    <property type="molecule type" value="Transcribed_RNA"/>
</dbReference>
<reference evidence="1" key="1">
    <citation type="submission" date="2014-09" db="EMBL/GenBank/DDBJ databases">
        <authorList>
            <person name="Magalhaes I.L.F."/>
            <person name="Oliveira U."/>
            <person name="Santos F.R."/>
            <person name="Vidigal T.H.D.A."/>
            <person name="Brescovit A.D."/>
            <person name="Santos A.J."/>
        </authorList>
    </citation>
    <scope>NUCLEOTIDE SEQUENCE</scope>
    <source>
        <tissue evidence="1">Shoot tissue taken approximately 20 cm above the soil surface</tissue>
    </source>
</reference>
<dbReference type="AlphaFoldDB" id="A0A0A9H0A9"/>
<organism evidence="1">
    <name type="scientific">Arundo donax</name>
    <name type="common">Giant reed</name>
    <name type="synonym">Donax arundinaceus</name>
    <dbReference type="NCBI Taxonomy" id="35708"/>
    <lineage>
        <taxon>Eukaryota</taxon>
        <taxon>Viridiplantae</taxon>
        <taxon>Streptophyta</taxon>
        <taxon>Embryophyta</taxon>
        <taxon>Tracheophyta</taxon>
        <taxon>Spermatophyta</taxon>
        <taxon>Magnoliopsida</taxon>
        <taxon>Liliopsida</taxon>
        <taxon>Poales</taxon>
        <taxon>Poaceae</taxon>
        <taxon>PACMAD clade</taxon>
        <taxon>Arundinoideae</taxon>
        <taxon>Arundineae</taxon>
        <taxon>Arundo</taxon>
    </lineage>
</organism>
<evidence type="ECO:0000313" key="1">
    <source>
        <dbReference type="EMBL" id="JAE30640.1"/>
    </source>
</evidence>
<protein>
    <submittedName>
        <fullName evidence="1">Uncharacterized protein</fullName>
    </submittedName>
</protein>
<proteinExistence type="predicted"/>